<evidence type="ECO:0000256" key="1">
    <source>
        <dbReference type="SAM" id="Phobius"/>
    </source>
</evidence>
<organism evidence="2 3">
    <name type="scientific">Cystobacter fuscus</name>
    <dbReference type="NCBI Taxonomy" id="43"/>
    <lineage>
        <taxon>Bacteria</taxon>
        <taxon>Pseudomonadati</taxon>
        <taxon>Myxococcota</taxon>
        <taxon>Myxococcia</taxon>
        <taxon>Myxococcales</taxon>
        <taxon>Cystobacterineae</taxon>
        <taxon>Archangiaceae</taxon>
        <taxon>Cystobacter</taxon>
    </lineage>
</organism>
<feature type="transmembrane region" description="Helical" evidence="1">
    <location>
        <begin position="89"/>
        <end position="110"/>
    </location>
</feature>
<feature type="transmembrane region" description="Helical" evidence="1">
    <location>
        <begin position="292"/>
        <end position="310"/>
    </location>
</feature>
<proteinExistence type="predicted"/>
<dbReference type="KEGG" id="cfus:CYFUS_008159"/>
<reference evidence="2 3" key="1">
    <citation type="submission" date="2017-06" db="EMBL/GenBank/DDBJ databases">
        <title>Sequencing and comparative analysis of myxobacterial genomes.</title>
        <authorList>
            <person name="Rupp O."/>
            <person name="Goesmann A."/>
            <person name="Sogaard-Andersen L."/>
        </authorList>
    </citation>
    <scope>NUCLEOTIDE SEQUENCE [LARGE SCALE GENOMIC DNA]</scope>
    <source>
        <strain evidence="2 3">DSM 52655</strain>
    </source>
</reference>
<dbReference type="Proteomes" id="UP000217257">
    <property type="component" value="Chromosome"/>
</dbReference>
<dbReference type="RefSeq" id="WP_095990200.1">
    <property type="nucleotide sequence ID" value="NZ_CP022098.1"/>
</dbReference>
<accession>A0A250JGE0</accession>
<feature type="transmembrane region" description="Helical" evidence="1">
    <location>
        <begin position="322"/>
        <end position="340"/>
    </location>
</feature>
<protein>
    <submittedName>
        <fullName evidence="2">Uncharacterized protein</fullName>
    </submittedName>
</protein>
<keyword evidence="1" id="KW-0472">Membrane</keyword>
<evidence type="ECO:0000313" key="3">
    <source>
        <dbReference type="Proteomes" id="UP000217257"/>
    </source>
</evidence>
<feature type="transmembrane region" description="Helical" evidence="1">
    <location>
        <begin position="225"/>
        <end position="247"/>
    </location>
</feature>
<gene>
    <name evidence="2" type="ORF">CYFUS_008159</name>
</gene>
<keyword evidence="1" id="KW-0812">Transmembrane</keyword>
<sequence>MTTASLPPRPPRGPRVWGTAALLCLLPLVTYASVIFRRYGLRDDYAILREAEMEPGKIFRVCASQGRPLYGALLELSTRLAGDIDGLSGLRLLGVVTLGLLAASVFLLLLDEGWRPAPAALLAAFLPLAPSAQVIANWGICWPQAPALLMGVGAFALARRGLPWPPQPPPRSQGWRIAAVGLMATATLTYQASGLFYAVLVAAALVARREASLRDTAHWLARHLLVMGLGLALAFGLTKLAFALGWLTPSVRMVFEKHWLDKLVWALTHVLPNALALSVLNNSPGTPSPDSYRLMVGVTLVLLGAGLTVEGQRTGRTGVGRWLLGLVMLSAITYSVSFLAGERWPSYRTIYALTGVWSVFFVASLMNLGGVWPSRGPRVATLLLGGLVAASAVLAHQQSLELFALPQARELALMEAGARQVVPQNRPRVFVRYARQTDTSAPRRYLDEFGSVSVDAEWVAKEMLRELVQERFPQESDVSRLYRFTGGQAVATPSTYDILVDMRRLRPGPEHPRGVSLRQPPPR</sequence>
<feature type="transmembrane region" description="Helical" evidence="1">
    <location>
        <begin position="135"/>
        <end position="158"/>
    </location>
</feature>
<dbReference type="EMBL" id="CP022098">
    <property type="protein sequence ID" value="ATB42680.1"/>
    <property type="molecule type" value="Genomic_DNA"/>
</dbReference>
<dbReference type="AlphaFoldDB" id="A0A250JGE0"/>
<name>A0A250JGE0_9BACT</name>
<evidence type="ECO:0000313" key="2">
    <source>
        <dbReference type="EMBL" id="ATB42680.1"/>
    </source>
</evidence>
<feature type="transmembrane region" description="Helical" evidence="1">
    <location>
        <begin position="352"/>
        <end position="372"/>
    </location>
</feature>
<feature type="transmembrane region" description="Helical" evidence="1">
    <location>
        <begin position="179"/>
        <end position="205"/>
    </location>
</feature>
<feature type="transmembrane region" description="Helical" evidence="1">
    <location>
        <begin position="16"/>
        <end position="36"/>
    </location>
</feature>
<feature type="transmembrane region" description="Helical" evidence="1">
    <location>
        <begin position="379"/>
        <end position="396"/>
    </location>
</feature>
<keyword evidence="1" id="KW-1133">Transmembrane helix</keyword>